<reference evidence="5" key="1">
    <citation type="submission" date="2023-01" db="EMBL/GenBank/DDBJ databases">
        <title>Human gut microbiome strain richness.</title>
        <authorList>
            <person name="Chen-Liaw A."/>
        </authorList>
    </citation>
    <scope>NUCLEOTIDE SEQUENCE</scope>
    <source>
        <strain evidence="5">D55st1_G4_D55t1_190419</strain>
    </source>
</reference>
<evidence type="ECO:0000313" key="6">
    <source>
        <dbReference type="Proteomes" id="UP001220658"/>
    </source>
</evidence>
<dbReference type="EMBL" id="JAQNCK010000026">
    <property type="protein sequence ID" value="MDC0828835.1"/>
    <property type="molecule type" value="Genomic_DNA"/>
</dbReference>
<evidence type="ECO:0000256" key="3">
    <source>
        <dbReference type="SAM" id="Phobius"/>
    </source>
</evidence>
<dbReference type="NCBIfam" id="TIGR00350">
    <property type="entry name" value="lytR_cpsA_psr"/>
    <property type="match status" value="1"/>
</dbReference>
<keyword evidence="3" id="KW-1133">Transmembrane helix</keyword>
<organism evidence="5 6">
    <name type="scientific">Faecalitalea cylindroides</name>
    <dbReference type="NCBI Taxonomy" id="39483"/>
    <lineage>
        <taxon>Bacteria</taxon>
        <taxon>Bacillati</taxon>
        <taxon>Bacillota</taxon>
        <taxon>Erysipelotrichia</taxon>
        <taxon>Erysipelotrichales</taxon>
        <taxon>Erysipelotrichaceae</taxon>
        <taxon>Faecalitalea</taxon>
    </lineage>
</organism>
<comment type="caution">
    <text evidence="5">The sequence shown here is derived from an EMBL/GenBank/DDBJ whole genome shotgun (WGS) entry which is preliminary data.</text>
</comment>
<sequence>MRKARTSNTKSIAFRIFAGIISLILVVLLAGLIYQVFTLNLLPGNLTISVSVLMCLLTLLFLVLLNFASQRVWSRVISVLLCIILGAGYGLGNLYLYQTAQTLNSITNSNEGKIKNTISVISKSADIVELKDLSGKNVGVLKTIDAQGTKESQDDIAKQDVTIQTQSYDNLNAEVKALYDGEVDAIIMNEVYRPNVEEIEEYTNFSNDTNVVYQTVYYTNDTNEALVVDDITQNPFTILISGNDTYGTIDEVSRSDVNMLVTVNPVTSTVLMVNIPRDYYVQTNVGMDKLTHTGMYGVEETKTTIENLLGIDINYTFRVNFSSAEDIVNALDGVDIYVEEGMAVERFNADWSLQGVTEGWNHLDGKRALAYARERHAYVDGDIQRAKNQQQVLEAIITKAASSTILTNYTQLLQSFSGAFDTNMSTEEITTLIRYELQALPEWKFENYVLRGYGDMAVCASSNMELSVVVPEDYSVQIASQKIQAVLDGGSADEVVDEYQTESGGVADGYIEQENAEAYGQYYYDPNAYYYDPNTYTDPAQTYDQSQTYDPSQVYDDSGVYDDSQYYDQSQGYTEGTDTTYGQ</sequence>
<feature type="domain" description="Cell envelope-related transcriptional attenuator" evidence="4">
    <location>
        <begin position="254"/>
        <end position="401"/>
    </location>
</feature>
<feature type="transmembrane region" description="Helical" evidence="3">
    <location>
        <begin position="12"/>
        <end position="34"/>
    </location>
</feature>
<dbReference type="AlphaFoldDB" id="A0AAW6FTH7"/>
<accession>A0AAW6FTH7</accession>
<dbReference type="RefSeq" id="WP_195191584.1">
    <property type="nucleotide sequence ID" value="NZ_JADMUL010000026.1"/>
</dbReference>
<dbReference type="InterPro" id="IPR004474">
    <property type="entry name" value="LytR_CpsA_psr"/>
</dbReference>
<evidence type="ECO:0000256" key="1">
    <source>
        <dbReference type="ARBA" id="ARBA00006068"/>
    </source>
</evidence>
<comment type="similarity">
    <text evidence="1">Belongs to the LytR/CpsA/Psr (LCP) family.</text>
</comment>
<proteinExistence type="inferred from homology"/>
<feature type="compositionally biased region" description="Polar residues" evidence="2">
    <location>
        <begin position="542"/>
        <end position="551"/>
    </location>
</feature>
<evidence type="ECO:0000313" key="5">
    <source>
        <dbReference type="EMBL" id="MDC0828835.1"/>
    </source>
</evidence>
<evidence type="ECO:0000256" key="2">
    <source>
        <dbReference type="SAM" id="MobiDB-lite"/>
    </source>
</evidence>
<feature type="compositionally biased region" description="Polar residues" evidence="2">
    <location>
        <begin position="566"/>
        <end position="583"/>
    </location>
</feature>
<gene>
    <name evidence="5" type="ORF">POG00_08950</name>
</gene>
<dbReference type="Proteomes" id="UP001220658">
    <property type="component" value="Unassembled WGS sequence"/>
</dbReference>
<feature type="transmembrane region" description="Helical" evidence="3">
    <location>
        <begin position="46"/>
        <end position="65"/>
    </location>
</feature>
<keyword evidence="3" id="KW-0812">Transmembrane</keyword>
<keyword evidence="3" id="KW-0472">Membrane</keyword>
<evidence type="ECO:0000259" key="4">
    <source>
        <dbReference type="Pfam" id="PF03816"/>
    </source>
</evidence>
<feature type="transmembrane region" description="Helical" evidence="3">
    <location>
        <begin position="77"/>
        <end position="97"/>
    </location>
</feature>
<dbReference type="PANTHER" id="PTHR33392:SF6">
    <property type="entry name" value="POLYISOPRENYL-TEICHOIC ACID--PEPTIDOGLYCAN TEICHOIC ACID TRANSFERASE TAGU"/>
    <property type="match status" value="1"/>
</dbReference>
<dbReference type="PANTHER" id="PTHR33392">
    <property type="entry name" value="POLYISOPRENYL-TEICHOIC ACID--PEPTIDOGLYCAN TEICHOIC ACID TRANSFERASE TAGU"/>
    <property type="match status" value="1"/>
</dbReference>
<protein>
    <submittedName>
        <fullName evidence="5">LCP family protein</fullName>
    </submittedName>
</protein>
<dbReference type="Gene3D" id="3.40.190.10">
    <property type="entry name" value="Periplasmic binding protein-like II"/>
    <property type="match status" value="1"/>
</dbReference>
<dbReference type="Pfam" id="PF03816">
    <property type="entry name" value="LytR_cpsA_psr"/>
    <property type="match status" value="1"/>
</dbReference>
<feature type="region of interest" description="Disordered" evidence="2">
    <location>
        <begin position="535"/>
        <end position="583"/>
    </location>
</feature>
<dbReference type="InterPro" id="IPR050922">
    <property type="entry name" value="LytR/CpsA/Psr_CW_biosynth"/>
</dbReference>
<name>A0AAW6FTH7_9FIRM</name>
<dbReference type="Gene3D" id="3.40.630.190">
    <property type="entry name" value="LCP protein"/>
    <property type="match status" value="1"/>
</dbReference>